<dbReference type="Gene3D" id="3.40.50.2300">
    <property type="match status" value="1"/>
</dbReference>
<dbReference type="EMBL" id="BJXN01000005">
    <property type="protein sequence ID" value="GEM89472.1"/>
    <property type="molecule type" value="Genomic_DNA"/>
</dbReference>
<protein>
    <recommendedName>
        <fullName evidence="2">Response regulatory domain-containing protein</fullName>
    </recommendedName>
</protein>
<dbReference type="PANTHER" id="PTHR36304">
    <property type="entry name" value="DOMAIN GTPASE-ACTIVATING PROTEIN, PUTATIVE-RELATED-RELATED"/>
    <property type="match status" value="1"/>
</dbReference>
<comment type="caution">
    <text evidence="3">The sequence shown here is derived from an EMBL/GenBank/DDBJ whole genome shotgun (WGS) entry which is preliminary data.</text>
</comment>
<dbReference type="SUPFAM" id="SSF160246">
    <property type="entry name" value="EspE N-terminal domain-like"/>
    <property type="match status" value="1"/>
</dbReference>
<organism evidence="3 4">
    <name type="scientific">Oceanithermus desulfurans NBRC 100063</name>
    <dbReference type="NCBI Taxonomy" id="1227550"/>
    <lineage>
        <taxon>Bacteria</taxon>
        <taxon>Thermotogati</taxon>
        <taxon>Deinococcota</taxon>
        <taxon>Deinococci</taxon>
        <taxon>Thermales</taxon>
        <taxon>Thermaceae</taxon>
        <taxon>Oceanithermus</taxon>
    </lineage>
</organism>
<dbReference type="Pfam" id="PF14332">
    <property type="entry name" value="DUF4388"/>
    <property type="match status" value="1"/>
</dbReference>
<gene>
    <name evidence="3" type="ORF">ODE01S_09060</name>
</gene>
<accession>A0A511RKK4</accession>
<dbReference type="InterPro" id="IPR011006">
    <property type="entry name" value="CheY-like_superfamily"/>
</dbReference>
<dbReference type="GO" id="GO:0000160">
    <property type="term" value="P:phosphorelay signal transduction system"/>
    <property type="evidence" value="ECO:0007669"/>
    <property type="project" value="InterPro"/>
</dbReference>
<feature type="domain" description="Response regulatory" evidence="2">
    <location>
        <begin position="236"/>
        <end position="345"/>
    </location>
</feature>
<evidence type="ECO:0000313" key="3">
    <source>
        <dbReference type="EMBL" id="GEM89472.1"/>
    </source>
</evidence>
<dbReference type="Proteomes" id="UP000321827">
    <property type="component" value="Unassembled WGS sequence"/>
</dbReference>
<dbReference type="PROSITE" id="PS50110">
    <property type="entry name" value="RESPONSE_REGULATORY"/>
    <property type="match status" value="1"/>
</dbReference>
<dbReference type="OrthoDB" id="30040at2"/>
<proteinExistence type="predicted"/>
<comment type="caution">
    <text evidence="1">Lacks conserved residue(s) required for the propagation of feature annotation.</text>
</comment>
<dbReference type="RefSeq" id="WP_147146320.1">
    <property type="nucleotide sequence ID" value="NZ_BJXN01000005.1"/>
</dbReference>
<name>A0A511RKK4_9DEIN</name>
<dbReference type="AlphaFoldDB" id="A0A511RKK4"/>
<dbReference type="PANTHER" id="PTHR36304:SF4">
    <property type="entry name" value="DUF4388 DOMAIN-CONTAINING PROTEIN"/>
    <property type="match status" value="1"/>
</dbReference>
<evidence type="ECO:0000313" key="4">
    <source>
        <dbReference type="Proteomes" id="UP000321827"/>
    </source>
</evidence>
<dbReference type="InterPro" id="IPR037257">
    <property type="entry name" value="T2SS_E_N_sf"/>
</dbReference>
<dbReference type="SUPFAM" id="SSF52172">
    <property type="entry name" value="CheY-like"/>
    <property type="match status" value="1"/>
</dbReference>
<dbReference type="InterPro" id="IPR025497">
    <property type="entry name" value="PatA-like_N"/>
</dbReference>
<evidence type="ECO:0000259" key="2">
    <source>
        <dbReference type="PROSITE" id="PS50110"/>
    </source>
</evidence>
<reference evidence="3 4" key="1">
    <citation type="submission" date="2019-07" db="EMBL/GenBank/DDBJ databases">
        <title>Whole genome shotgun sequence of Oceanithermus desulfurans NBRC 100063.</title>
        <authorList>
            <person name="Hosoyama A."/>
            <person name="Uohara A."/>
            <person name="Ohji S."/>
            <person name="Ichikawa N."/>
        </authorList>
    </citation>
    <scope>NUCLEOTIDE SEQUENCE [LARGE SCALE GENOMIC DNA]</scope>
    <source>
        <strain evidence="3 4">NBRC 100063</strain>
    </source>
</reference>
<evidence type="ECO:0000256" key="1">
    <source>
        <dbReference type="PROSITE-ProRule" id="PRU00169"/>
    </source>
</evidence>
<sequence length="348" mass="39150">MIKGTLSELDLGELLKALEAAKRSAIVTVKAREGWGRIHLNIGRMVYARTEPGPHLGEYLVRLGYVSLKEVQDLVLLQRNENPGTPLGQLALSRKMITEQDLREALFYQVIEAIATMLGWKEGTFVAEGADENASQVPLPHTLETRAAVLEAARRLDEWHRGSVEPDEVLVLAGDPTRHSLPREAWQLLEIADGAHRARSLAVEAGLSEEHAFHLLYELKSRGLLRPATVAPEDPLVLIWAESSLVRRLLFVLLERERFRTLIAPDAQGALRMIERKRPSAVLIEGDQLPERVRQLRSSAAGRYVPLWVVSEQPPRGLWVRSNRVQYIRKPFDEADVLEALAPLRRSI</sequence>
<dbReference type="InterPro" id="IPR001789">
    <property type="entry name" value="Sig_transdc_resp-reg_receiver"/>
</dbReference>